<name>A0A3P5X7P1_9RHOB</name>
<evidence type="ECO:0000313" key="2">
    <source>
        <dbReference type="Proteomes" id="UP000277498"/>
    </source>
</evidence>
<sequence length="227" mass="23461">MPGHQAPFLPDPVPLREALRGLRHLLRRGGETLRDTITGTGMTEALPRPAASLAQSVLREAEGIARQMDEAASDLAKTVLGGADLSADARLSDLDTGPAFAAVIYLALARVLDRLGIRPAFISESAALRALSATSPGADDAGTAARLTRALLDSRVIRDIGPEAGAETGAIAVFAVMLWLQSGRGDGDDTDALAAAADLARALAPEIAAAGDEAALAQLYRSWAPHV</sequence>
<dbReference type="RefSeq" id="WP_124087366.1">
    <property type="nucleotide sequence ID" value="NZ_UXAW01000081.1"/>
</dbReference>
<keyword evidence="2" id="KW-1185">Reference proteome</keyword>
<reference evidence="1 2" key="1">
    <citation type="submission" date="2018-11" db="EMBL/GenBank/DDBJ databases">
        <authorList>
            <person name="Criscuolo A."/>
        </authorList>
    </citation>
    <scope>NUCLEOTIDE SEQUENCE [LARGE SCALE GENOMIC DNA]</scope>
    <source>
        <strain evidence="1">ACIP111625</strain>
    </source>
</reference>
<protein>
    <submittedName>
        <fullName evidence="1">Uncharacterized protein</fullName>
    </submittedName>
</protein>
<accession>A0A3P5X7P1</accession>
<dbReference type="EMBL" id="UXAW01000081">
    <property type="protein sequence ID" value="VDC30672.1"/>
    <property type="molecule type" value="Genomic_DNA"/>
</dbReference>
<organism evidence="1 2">
    <name type="scientific">Pseudogemmobacter humi</name>
    <dbReference type="NCBI Taxonomy" id="2483812"/>
    <lineage>
        <taxon>Bacteria</taxon>
        <taxon>Pseudomonadati</taxon>
        <taxon>Pseudomonadota</taxon>
        <taxon>Alphaproteobacteria</taxon>
        <taxon>Rhodobacterales</taxon>
        <taxon>Paracoccaceae</taxon>
        <taxon>Pseudogemmobacter</taxon>
    </lineage>
</organism>
<gene>
    <name evidence="1" type="ORF">XINFAN_02632</name>
</gene>
<proteinExistence type="predicted"/>
<dbReference type="Proteomes" id="UP000277498">
    <property type="component" value="Unassembled WGS sequence"/>
</dbReference>
<dbReference type="AlphaFoldDB" id="A0A3P5X7P1"/>
<dbReference type="OrthoDB" id="8400972at2"/>
<evidence type="ECO:0000313" key="1">
    <source>
        <dbReference type="EMBL" id="VDC30672.1"/>
    </source>
</evidence>